<evidence type="ECO:0000313" key="2">
    <source>
        <dbReference type="Proteomes" id="UP001054945"/>
    </source>
</evidence>
<organism evidence="1 2">
    <name type="scientific">Caerostris extrusa</name>
    <name type="common">Bark spider</name>
    <name type="synonym">Caerostris bankana</name>
    <dbReference type="NCBI Taxonomy" id="172846"/>
    <lineage>
        <taxon>Eukaryota</taxon>
        <taxon>Metazoa</taxon>
        <taxon>Ecdysozoa</taxon>
        <taxon>Arthropoda</taxon>
        <taxon>Chelicerata</taxon>
        <taxon>Arachnida</taxon>
        <taxon>Araneae</taxon>
        <taxon>Araneomorphae</taxon>
        <taxon>Entelegynae</taxon>
        <taxon>Araneoidea</taxon>
        <taxon>Araneidae</taxon>
        <taxon>Caerostris</taxon>
    </lineage>
</organism>
<gene>
    <name evidence="1" type="ORF">CEXT_130911</name>
</gene>
<dbReference type="AlphaFoldDB" id="A0AAV4S257"/>
<sequence>MQQEISLLGLSVFCGYPYLNQTVFRAGPTNLVAGNQESGLISTSGSPSKVNRQTNLKSCVLGTLLEK</sequence>
<dbReference type="Proteomes" id="UP001054945">
    <property type="component" value="Unassembled WGS sequence"/>
</dbReference>
<protein>
    <submittedName>
        <fullName evidence="1">Uncharacterized protein</fullName>
    </submittedName>
</protein>
<reference evidence="1 2" key="1">
    <citation type="submission" date="2021-06" db="EMBL/GenBank/DDBJ databases">
        <title>Caerostris extrusa draft genome.</title>
        <authorList>
            <person name="Kono N."/>
            <person name="Arakawa K."/>
        </authorList>
    </citation>
    <scope>NUCLEOTIDE SEQUENCE [LARGE SCALE GENOMIC DNA]</scope>
</reference>
<proteinExistence type="predicted"/>
<name>A0AAV4S257_CAEEX</name>
<accession>A0AAV4S257</accession>
<dbReference type="EMBL" id="BPLR01008722">
    <property type="protein sequence ID" value="GIY26681.1"/>
    <property type="molecule type" value="Genomic_DNA"/>
</dbReference>
<comment type="caution">
    <text evidence="1">The sequence shown here is derived from an EMBL/GenBank/DDBJ whole genome shotgun (WGS) entry which is preliminary data.</text>
</comment>
<evidence type="ECO:0000313" key="1">
    <source>
        <dbReference type="EMBL" id="GIY26681.1"/>
    </source>
</evidence>
<keyword evidence="2" id="KW-1185">Reference proteome</keyword>